<dbReference type="PROSITE" id="PS51762">
    <property type="entry name" value="GH16_2"/>
    <property type="match status" value="1"/>
</dbReference>
<feature type="chain" id="PRO_5040457880" description="endo-1,3(4)-beta-glucanase" evidence="6">
    <location>
        <begin position="21"/>
        <end position="339"/>
    </location>
</feature>
<keyword evidence="5" id="KW-0326">Glycosidase</keyword>
<dbReference type="AlphaFoldDB" id="A0A9P8W2W4"/>
<comment type="caution">
    <text evidence="8">The sequence shown here is derived from an EMBL/GenBank/DDBJ whole genome shotgun (WGS) entry which is preliminary data.</text>
</comment>
<evidence type="ECO:0000256" key="1">
    <source>
        <dbReference type="ARBA" id="ARBA00000124"/>
    </source>
</evidence>
<evidence type="ECO:0000256" key="3">
    <source>
        <dbReference type="ARBA" id="ARBA00012599"/>
    </source>
</evidence>
<evidence type="ECO:0000259" key="7">
    <source>
        <dbReference type="PROSITE" id="PS51762"/>
    </source>
</evidence>
<dbReference type="FunFam" id="2.60.120.200:FF:000114">
    <property type="entry name" value="Probable endo-1,3(4)-beta-glucanase NFIA_089530"/>
    <property type="match status" value="1"/>
</dbReference>
<dbReference type="GO" id="GO:0009251">
    <property type="term" value="P:glucan catabolic process"/>
    <property type="evidence" value="ECO:0007669"/>
    <property type="project" value="TreeGrafter"/>
</dbReference>
<protein>
    <recommendedName>
        <fullName evidence="3">endo-1,3(4)-beta-glucanase</fullName>
        <ecNumber evidence="3">3.2.1.6</ecNumber>
    </recommendedName>
</protein>
<gene>
    <name evidence="8" type="ORF">B0T10DRAFT_59821</name>
</gene>
<dbReference type="PANTHER" id="PTHR10963:SF24">
    <property type="entry name" value="GLYCOSIDASE C21B10.07-RELATED"/>
    <property type="match status" value="1"/>
</dbReference>
<dbReference type="EMBL" id="JAGPYM010000012">
    <property type="protein sequence ID" value="KAH6888696.1"/>
    <property type="molecule type" value="Genomic_DNA"/>
</dbReference>
<dbReference type="GO" id="GO:0052861">
    <property type="term" value="F:endo-1,3(4)-beta-glucanase activity"/>
    <property type="evidence" value="ECO:0007669"/>
    <property type="project" value="UniProtKB-EC"/>
</dbReference>
<dbReference type="Proteomes" id="UP000777438">
    <property type="component" value="Unassembled WGS sequence"/>
</dbReference>
<evidence type="ECO:0000313" key="9">
    <source>
        <dbReference type="Proteomes" id="UP000777438"/>
    </source>
</evidence>
<accession>A0A9P8W2W4</accession>
<comment type="similarity">
    <text evidence="2">Belongs to the glycosyl hydrolase 16 family.</text>
</comment>
<dbReference type="CDD" id="cd02181">
    <property type="entry name" value="GH16_fungal_Lam16A_glucanase"/>
    <property type="match status" value="1"/>
</dbReference>
<reference evidence="8 9" key="1">
    <citation type="journal article" date="2021" name="Nat. Commun.">
        <title>Genetic determinants of endophytism in the Arabidopsis root mycobiome.</title>
        <authorList>
            <person name="Mesny F."/>
            <person name="Miyauchi S."/>
            <person name="Thiergart T."/>
            <person name="Pickel B."/>
            <person name="Atanasova L."/>
            <person name="Karlsson M."/>
            <person name="Huettel B."/>
            <person name="Barry K.W."/>
            <person name="Haridas S."/>
            <person name="Chen C."/>
            <person name="Bauer D."/>
            <person name="Andreopoulos W."/>
            <person name="Pangilinan J."/>
            <person name="LaButti K."/>
            <person name="Riley R."/>
            <person name="Lipzen A."/>
            <person name="Clum A."/>
            <person name="Drula E."/>
            <person name="Henrissat B."/>
            <person name="Kohler A."/>
            <person name="Grigoriev I.V."/>
            <person name="Martin F.M."/>
            <person name="Hacquard S."/>
        </authorList>
    </citation>
    <scope>NUCLEOTIDE SEQUENCE [LARGE SCALE GENOMIC DNA]</scope>
    <source>
        <strain evidence="8 9">MPI-CAGE-CH-0241</strain>
    </source>
</reference>
<keyword evidence="4" id="KW-0378">Hydrolase</keyword>
<name>A0A9P8W2W4_9HYPO</name>
<keyword evidence="6" id="KW-0732">Signal</keyword>
<evidence type="ECO:0000256" key="5">
    <source>
        <dbReference type="ARBA" id="ARBA00023295"/>
    </source>
</evidence>
<dbReference type="PANTHER" id="PTHR10963">
    <property type="entry name" value="GLYCOSYL HYDROLASE-RELATED"/>
    <property type="match status" value="1"/>
</dbReference>
<dbReference type="Gene3D" id="2.60.120.200">
    <property type="match status" value="1"/>
</dbReference>
<evidence type="ECO:0000256" key="6">
    <source>
        <dbReference type="SAM" id="SignalP"/>
    </source>
</evidence>
<dbReference type="InterPro" id="IPR000757">
    <property type="entry name" value="Beta-glucanase-like"/>
</dbReference>
<dbReference type="OrthoDB" id="192832at2759"/>
<evidence type="ECO:0000313" key="8">
    <source>
        <dbReference type="EMBL" id="KAH6888696.1"/>
    </source>
</evidence>
<sequence length="339" mass="36630">MHTTALVLGLSALLSGAAQAAYTLETTYDSTNFFEEFNMFDGEDPTHGFVEYVDYQTAAQDGLAGSKDGAIYMGVDSTTSNPANGRKSVRVESQKSWTHGLFISDIAHMPGSIAGVWPALWLFGPSWPSSGEIDIIEGVNTQEKNTVTLHTSEGCSITNDGSMSSSTLKETDCNTDNAGTGCGMDTADNSNYGDGFNDIGGGVYAMEWTSQAISVWFFQRSQIPSDINSEKPDPSNWGQPVAKFNGGSGCDIDTHFKNQNLIVDTTFCGDWAGASEVWNNNAETKALADTCEDYVANNPSAFAEAYWSINSIKVYQQGASNYTSPYASRRSYIRKPYLA</sequence>
<feature type="domain" description="GH16" evidence="7">
    <location>
        <begin position="17"/>
        <end position="280"/>
    </location>
</feature>
<evidence type="ECO:0000256" key="2">
    <source>
        <dbReference type="ARBA" id="ARBA00006865"/>
    </source>
</evidence>
<evidence type="ECO:0000256" key="4">
    <source>
        <dbReference type="ARBA" id="ARBA00022801"/>
    </source>
</evidence>
<dbReference type="SUPFAM" id="SSF49899">
    <property type="entry name" value="Concanavalin A-like lectins/glucanases"/>
    <property type="match status" value="1"/>
</dbReference>
<proteinExistence type="inferred from homology"/>
<dbReference type="InterPro" id="IPR013320">
    <property type="entry name" value="ConA-like_dom_sf"/>
</dbReference>
<organism evidence="8 9">
    <name type="scientific">Thelonectria olida</name>
    <dbReference type="NCBI Taxonomy" id="1576542"/>
    <lineage>
        <taxon>Eukaryota</taxon>
        <taxon>Fungi</taxon>
        <taxon>Dikarya</taxon>
        <taxon>Ascomycota</taxon>
        <taxon>Pezizomycotina</taxon>
        <taxon>Sordariomycetes</taxon>
        <taxon>Hypocreomycetidae</taxon>
        <taxon>Hypocreales</taxon>
        <taxon>Nectriaceae</taxon>
        <taxon>Thelonectria</taxon>
    </lineage>
</organism>
<dbReference type="InterPro" id="IPR050546">
    <property type="entry name" value="Glycosyl_Hydrlase_16"/>
</dbReference>
<comment type="catalytic activity">
    <reaction evidence="1">
        <text>Endohydrolysis of (1-&gt;3)- or (1-&gt;4)-linkages in beta-D-glucans when the glucose residue whose reducing group is involved in the linkage to be hydrolyzed is itself substituted at C-3.</text>
        <dbReference type="EC" id="3.2.1.6"/>
    </reaction>
</comment>
<feature type="signal peptide" evidence="6">
    <location>
        <begin position="1"/>
        <end position="20"/>
    </location>
</feature>
<keyword evidence="9" id="KW-1185">Reference proteome</keyword>
<dbReference type="EC" id="3.2.1.6" evidence="3"/>
<dbReference type="Pfam" id="PF26113">
    <property type="entry name" value="GH16_XgeA"/>
    <property type="match status" value="1"/>
</dbReference>